<comment type="caution">
    <text evidence="1">The sequence shown here is derived from an EMBL/GenBank/DDBJ whole genome shotgun (WGS) entry which is preliminary data.</text>
</comment>
<accession>A0A011MGZ2</accession>
<dbReference type="STRING" id="1454001.AW08_00365"/>
<dbReference type="AlphaFoldDB" id="A0A011MGZ2"/>
<protein>
    <recommendedName>
        <fullName evidence="3">Lecithin:cholesterol acyltransferase</fullName>
    </recommendedName>
</protein>
<dbReference type="Pfam" id="PF02450">
    <property type="entry name" value="LCAT"/>
    <property type="match status" value="1"/>
</dbReference>
<dbReference type="InterPro" id="IPR029058">
    <property type="entry name" value="AB_hydrolase_fold"/>
</dbReference>
<dbReference type="GO" id="GO:0006629">
    <property type="term" value="P:lipid metabolic process"/>
    <property type="evidence" value="ECO:0007669"/>
    <property type="project" value="InterPro"/>
</dbReference>
<evidence type="ECO:0000313" key="1">
    <source>
        <dbReference type="EMBL" id="EXI69158.1"/>
    </source>
</evidence>
<dbReference type="InterPro" id="IPR003386">
    <property type="entry name" value="LACT/PDAT_acylTrfase"/>
</dbReference>
<sequence>MSYSTVVDELRQKDLELRAQAFADGYNPGWPSVLLLPGGMGSRLIRSEVPYTPGVPFTNTRFYELWLDFAKALQGELQYIAMNAFGEDESGHPLVASGELSSIVKKYDGVRAFFAGRANFAGLGYDWRRTPDKEFMYVRGFLRRIAEKVVARGHADPRRRLTLYAHSQGGLVAKFFLNDVVERGENVTDWCERTITCCSPFYGTWSHLSRYYVGETLPNMVTGGAGRVSRIVASLKGPYILLPAPKAVLAPRFAQLGLVRYPVRDAMNQGIECDPFNADTRPRLPAYVSDDYLVAARHQFTQIDAPLPAQVADRVFHIRSNDVAGASIPFELQWAANAGAGADPIGHNAGMHDGTVPFWAARLASTPDANVFDVQGVAHGGAAENSTVLDVVWKLMSNQPVLPGPQATAPGPHYAKHSEVEAELGEVQAGRRRPEDLLALPADHFRTLVDGFSLS</sequence>
<proteinExistence type="predicted"/>
<dbReference type="PATRIC" id="fig|1454001.3.peg.534"/>
<dbReference type="GO" id="GO:0008374">
    <property type="term" value="F:O-acyltransferase activity"/>
    <property type="evidence" value="ECO:0007669"/>
    <property type="project" value="InterPro"/>
</dbReference>
<dbReference type="SUPFAM" id="SSF53474">
    <property type="entry name" value="alpha/beta-Hydrolases"/>
    <property type="match status" value="1"/>
</dbReference>
<dbReference type="Gene3D" id="3.40.50.1820">
    <property type="entry name" value="alpha/beta hydrolase"/>
    <property type="match status" value="1"/>
</dbReference>
<reference evidence="1" key="1">
    <citation type="submission" date="2014-02" db="EMBL/GenBank/DDBJ databases">
        <title>Expanding our view of genomic diversity in Candidatus Accumulibacter clades.</title>
        <authorList>
            <person name="Skennerton C.T."/>
            <person name="Barr J.J."/>
            <person name="Slater F.R."/>
            <person name="Bond P.L."/>
            <person name="Tyson G.W."/>
        </authorList>
    </citation>
    <scope>NUCLEOTIDE SEQUENCE [LARGE SCALE GENOMIC DNA]</scope>
</reference>
<evidence type="ECO:0008006" key="3">
    <source>
        <dbReference type="Google" id="ProtNLM"/>
    </source>
</evidence>
<name>A0A011MGZ2_9PROT</name>
<gene>
    <name evidence="1" type="ORF">AW08_00365</name>
</gene>
<organism evidence="1 2">
    <name type="scientific">Candidatus Accumulibacter adjunctus</name>
    <dbReference type="NCBI Taxonomy" id="1454001"/>
    <lineage>
        <taxon>Bacteria</taxon>
        <taxon>Pseudomonadati</taxon>
        <taxon>Pseudomonadota</taxon>
        <taxon>Betaproteobacteria</taxon>
        <taxon>Candidatus Accumulibacter</taxon>
    </lineage>
</organism>
<dbReference type="Proteomes" id="UP000020218">
    <property type="component" value="Unassembled WGS sequence"/>
</dbReference>
<dbReference type="EMBL" id="JFAX01000002">
    <property type="protein sequence ID" value="EXI69158.1"/>
    <property type="molecule type" value="Genomic_DNA"/>
</dbReference>
<keyword evidence="2" id="KW-1185">Reference proteome</keyword>
<evidence type="ECO:0000313" key="2">
    <source>
        <dbReference type="Proteomes" id="UP000020218"/>
    </source>
</evidence>